<keyword evidence="7" id="KW-1185">Reference proteome</keyword>
<comment type="similarity">
    <text evidence="2">Belongs to the methyl-accepting chemotaxis (MCP) protein family.</text>
</comment>
<dbReference type="PANTHER" id="PTHR32089">
    <property type="entry name" value="METHYL-ACCEPTING CHEMOTAXIS PROTEIN MCPB"/>
    <property type="match status" value="1"/>
</dbReference>
<dbReference type="Pfam" id="PF00015">
    <property type="entry name" value="MCPsignal"/>
    <property type="match status" value="1"/>
</dbReference>
<evidence type="ECO:0000256" key="1">
    <source>
        <dbReference type="ARBA" id="ARBA00023224"/>
    </source>
</evidence>
<comment type="caution">
    <text evidence="6">The sequence shown here is derived from an EMBL/GenBank/DDBJ whole genome shotgun (WGS) entry which is preliminary data.</text>
</comment>
<dbReference type="CDD" id="cd01068">
    <property type="entry name" value="globin_sensor"/>
    <property type="match status" value="1"/>
</dbReference>
<sequence length="434" mass="48389">MSWFKKQAPTSFLEISHHLPQVKLDVSGYNDLQTQIQLLNLSTTDLAILKQLQPLIQVLIPSMVNTFYETISQSPELRGILGDDARINRLKGTLNTHIGDIFNGCIDTKYISDRERIAETHVRIGLTSKWYINSFQSLTTTFNHFLQTLEMPKNEMLQCANAFAKVINLEQQLVIDAYEKERRRIRQETTNFKNNIITKIQQTAEELNAISEETTSSLQIISSQTEDITNSTMQGLHFVADTESRSSVGRDQLTQQHHLMGVVLSSVDQLEQTMEKLRHSSQKISEIVGLVTGIADQTNLLALNASIEAARAGEHGRGFAIVAEEVRKLAEETKSAVQNVSYLIKETELNISGMADSVNSVDTQIQKSVETQESISQSFTSIAEAVSGIKEQYMHTNEDIAQISHLISELIAGAELVASSSDSLVETIHDLNQS</sequence>
<dbReference type="InterPro" id="IPR009050">
    <property type="entry name" value="Globin-like_sf"/>
</dbReference>
<gene>
    <name evidence="6" type="ORF">A6M13_08305</name>
</gene>
<dbReference type="EMBL" id="MASJ01000002">
    <property type="protein sequence ID" value="OCS87962.1"/>
    <property type="molecule type" value="Genomic_DNA"/>
</dbReference>
<dbReference type="PRINTS" id="PR00260">
    <property type="entry name" value="CHEMTRNSDUCR"/>
</dbReference>
<dbReference type="PROSITE" id="PS50111">
    <property type="entry name" value="CHEMOTAXIS_TRANSDUC_2"/>
    <property type="match status" value="1"/>
</dbReference>
<evidence type="ECO:0000313" key="6">
    <source>
        <dbReference type="EMBL" id="OCS87962.1"/>
    </source>
</evidence>
<dbReference type="InterPro" id="IPR044398">
    <property type="entry name" value="Globin-sensor_dom"/>
</dbReference>
<dbReference type="InterPro" id="IPR004090">
    <property type="entry name" value="Chemotax_Me-accpt_rcpt"/>
</dbReference>
<dbReference type="GO" id="GO:0016020">
    <property type="term" value="C:membrane"/>
    <property type="evidence" value="ECO:0007669"/>
    <property type="project" value="InterPro"/>
</dbReference>
<dbReference type="Pfam" id="PF11563">
    <property type="entry name" value="Protoglobin"/>
    <property type="match status" value="1"/>
</dbReference>
<dbReference type="GO" id="GO:0019825">
    <property type="term" value="F:oxygen binding"/>
    <property type="evidence" value="ECO:0007669"/>
    <property type="project" value="InterPro"/>
</dbReference>
<proteinExistence type="inferred from homology"/>
<organism evidence="6 7">
    <name type="scientific">Caryophanon tenue</name>
    <dbReference type="NCBI Taxonomy" id="33978"/>
    <lineage>
        <taxon>Bacteria</taxon>
        <taxon>Bacillati</taxon>
        <taxon>Bacillota</taxon>
        <taxon>Bacilli</taxon>
        <taxon>Bacillales</taxon>
        <taxon>Caryophanaceae</taxon>
        <taxon>Caryophanon</taxon>
    </lineage>
</organism>
<dbReference type="SUPFAM" id="SSF58104">
    <property type="entry name" value="Methyl-accepting chemotaxis protein (MCP) signaling domain"/>
    <property type="match status" value="1"/>
</dbReference>
<dbReference type="AlphaFoldDB" id="A0A1C0YLA8"/>
<protein>
    <submittedName>
        <fullName evidence="6">Methyl-accepting chemotaxis protein</fullName>
    </submittedName>
</protein>
<feature type="coiled-coil region" evidence="4">
    <location>
        <begin position="168"/>
        <end position="213"/>
    </location>
</feature>
<dbReference type="SUPFAM" id="SSF46458">
    <property type="entry name" value="Globin-like"/>
    <property type="match status" value="1"/>
</dbReference>
<evidence type="ECO:0000256" key="4">
    <source>
        <dbReference type="SAM" id="Coils"/>
    </source>
</evidence>
<keyword evidence="1 3" id="KW-0807">Transducer</keyword>
<dbReference type="Gene3D" id="1.10.490.10">
    <property type="entry name" value="Globins"/>
    <property type="match status" value="1"/>
</dbReference>
<evidence type="ECO:0000256" key="2">
    <source>
        <dbReference type="ARBA" id="ARBA00029447"/>
    </source>
</evidence>
<dbReference type="SMART" id="SM00283">
    <property type="entry name" value="MA"/>
    <property type="match status" value="1"/>
</dbReference>
<reference evidence="6 7" key="1">
    <citation type="submission" date="2016-07" db="EMBL/GenBank/DDBJ databases">
        <title>Caryophanon tenue genome sequencing.</title>
        <authorList>
            <person name="Verma A."/>
            <person name="Pal Y."/>
            <person name="Krishnamurthi S."/>
        </authorList>
    </citation>
    <scope>NUCLEOTIDE SEQUENCE [LARGE SCALE GENOMIC DNA]</scope>
    <source>
        <strain evidence="6 7">DSM 14152</strain>
    </source>
</reference>
<dbReference type="OrthoDB" id="266313at2"/>
<dbReference type="GO" id="GO:0004888">
    <property type="term" value="F:transmembrane signaling receptor activity"/>
    <property type="evidence" value="ECO:0007669"/>
    <property type="project" value="InterPro"/>
</dbReference>
<dbReference type="GO" id="GO:0007165">
    <property type="term" value="P:signal transduction"/>
    <property type="evidence" value="ECO:0007669"/>
    <property type="project" value="UniProtKB-KW"/>
</dbReference>
<evidence type="ECO:0000259" key="5">
    <source>
        <dbReference type="PROSITE" id="PS50111"/>
    </source>
</evidence>
<dbReference type="InterPro" id="IPR039379">
    <property type="entry name" value="Protoglobin_sensor_dom"/>
</dbReference>
<dbReference type="InterPro" id="IPR012292">
    <property type="entry name" value="Globin/Proto"/>
</dbReference>
<feature type="domain" description="Methyl-accepting transducer" evidence="5">
    <location>
        <begin position="197"/>
        <end position="425"/>
    </location>
</feature>
<evidence type="ECO:0000256" key="3">
    <source>
        <dbReference type="PROSITE-ProRule" id="PRU00284"/>
    </source>
</evidence>
<evidence type="ECO:0000313" key="7">
    <source>
        <dbReference type="Proteomes" id="UP000093199"/>
    </source>
</evidence>
<dbReference type="Proteomes" id="UP000093199">
    <property type="component" value="Unassembled WGS sequence"/>
</dbReference>
<dbReference type="STRING" id="33978.A6M13_08305"/>
<dbReference type="GO" id="GO:0006935">
    <property type="term" value="P:chemotaxis"/>
    <property type="evidence" value="ECO:0007669"/>
    <property type="project" value="InterPro"/>
</dbReference>
<dbReference type="InterPro" id="IPR004089">
    <property type="entry name" value="MCPsignal_dom"/>
</dbReference>
<dbReference type="GO" id="GO:0020037">
    <property type="term" value="F:heme binding"/>
    <property type="evidence" value="ECO:0007669"/>
    <property type="project" value="InterPro"/>
</dbReference>
<dbReference type="PANTHER" id="PTHR32089:SF118">
    <property type="entry name" value="HEME-BASED AEROTACTIC TRANSDUCER HEMAT"/>
    <property type="match status" value="1"/>
</dbReference>
<keyword evidence="4" id="KW-0175">Coiled coil</keyword>
<name>A0A1C0YLA8_9BACL</name>
<dbReference type="Gene3D" id="1.10.287.950">
    <property type="entry name" value="Methyl-accepting chemotaxis protein"/>
    <property type="match status" value="1"/>
</dbReference>
<accession>A0A1C0YLA8</accession>